<dbReference type="PANTHER" id="PTHR33694:SF1">
    <property type="entry name" value="UDP-3-O-ACYL-N-ACETYLGLUCOSAMINE DEACETYLASE 1, MITOCHONDRIAL-RELATED"/>
    <property type="match status" value="1"/>
</dbReference>
<dbReference type="InterPro" id="IPR015870">
    <property type="entry name" value="UDP-acyl_N-AcGlcN_deAcase_N"/>
</dbReference>
<accession>A0A7V0Z5N6</accession>
<keyword evidence="10" id="KW-0443">Lipid metabolism</keyword>
<proteinExistence type="predicted"/>
<comment type="pathway">
    <text evidence="3">Glycolipid biosynthesis; lipid IV(A) biosynthesis; lipid IV(A) from (3R)-3-hydroxytetradecanoyl-[acyl-carrier-protein] and UDP-N-acetyl-alpha-D-glucosamine: step 2/6.</text>
</comment>
<dbReference type="EC" id="3.5.1.108" evidence="4"/>
<dbReference type="AlphaFoldDB" id="A0A7V0Z5N6"/>
<evidence type="ECO:0000256" key="3">
    <source>
        <dbReference type="ARBA" id="ARBA00005002"/>
    </source>
</evidence>
<dbReference type="GO" id="GO:0009245">
    <property type="term" value="P:lipid A biosynthetic process"/>
    <property type="evidence" value="ECO:0007669"/>
    <property type="project" value="UniProtKB-KW"/>
</dbReference>
<name>A0A7V0Z5N6_UNCW3</name>
<evidence type="ECO:0000256" key="9">
    <source>
        <dbReference type="ARBA" id="ARBA00022833"/>
    </source>
</evidence>
<evidence type="ECO:0000256" key="4">
    <source>
        <dbReference type="ARBA" id="ARBA00012745"/>
    </source>
</evidence>
<dbReference type="InterPro" id="IPR011334">
    <property type="entry name" value="UDP-acyl_GlcNac_deAcase_C"/>
</dbReference>
<comment type="cofactor">
    <cofactor evidence="1">
        <name>Zn(2+)</name>
        <dbReference type="ChEBI" id="CHEBI:29105"/>
    </cofactor>
</comment>
<dbReference type="GO" id="GO:0103117">
    <property type="term" value="F:UDP-3-O-acyl-N-acetylglucosamine deacetylase activity"/>
    <property type="evidence" value="ECO:0007669"/>
    <property type="project" value="UniProtKB-EC"/>
</dbReference>
<dbReference type="PANTHER" id="PTHR33694">
    <property type="entry name" value="UDP-3-O-ACYL-N-ACETYLGLUCOSAMINE DEACETYLASE 1, MITOCHONDRIAL-RELATED"/>
    <property type="match status" value="1"/>
</dbReference>
<keyword evidence="5" id="KW-0444">Lipid biosynthesis</keyword>
<evidence type="ECO:0000256" key="6">
    <source>
        <dbReference type="ARBA" id="ARBA00022556"/>
    </source>
</evidence>
<keyword evidence="9" id="KW-0862">Zinc</keyword>
<reference evidence="12" key="1">
    <citation type="journal article" date="2020" name="mSystems">
        <title>Genome- and Community-Level Interaction Insights into Carbon Utilization and Element Cycling Functions of Hydrothermarchaeota in Hydrothermal Sediment.</title>
        <authorList>
            <person name="Zhou Z."/>
            <person name="Liu Y."/>
            <person name="Xu W."/>
            <person name="Pan J."/>
            <person name="Luo Z.H."/>
            <person name="Li M."/>
        </authorList>
    </citation>
    <scope>NUCLEOTIDE SEQUENCE [LARGE SCALE GENOMIC DNA]</scope>
    <source>
        <strain evidence="12">SpSt-258</strain>
    </source>
</reference>
<evidence type="ECO:0000256" key="11">
    <source>
        <dbReference type="ARBA" id="ARBA00024535"/>
    </source>
</evidence>
<keyword evidence="8" id="KW-0378">Hydrolase</keyword>
<comment type="caution">
    <text evidence="12">The sequence shown here is derived from an EMBL/GenBank/DDBJ whole genome shotgun (WGS) entry which is preliminary data.</text>
</comment>
<gene>
    <name evidence="12" type="ORF">ENP86_05425</name>
</gene>
<dbReference type="GO" id="GO:0046872">
    <property type="term" value="F:metal ion binding"/>
    <property type="evidence" value="ECO:0007669"/>
    <property type="project" value="UniProtKB-KW"/>
</dbReference>
<dbReference type="UniPathway" id="UPA00359">
    <property type="reaction ID" value="UER00478"/>
</dbReference>
<dbReference type="Pfam" id="PF03331">
    <property type="entry name" value="LpxC"/>
    <property type="match status" value="1"/>
</dbReference>
<dbReference type="InterPro" id="IPR004463">
    <property type="entry name" value="UDP-acyl_GlcNac_deAcase"/>
</dbReference>
<evidence type="ECO:0000256" key="5">
    <source>
        <dbReference type="ARBA" id="ARBA00022516"/>
    </source>
</evidence>
<protein>
    <recommendedName>
        <fullName evidence="4">UDP-3-O-acyl-N-acetylglucosamine deacetylase</fullName>
        <ecNumber evidence="4">3.5.1.108</ecNumber>
    </recommendedName>
</protein>
<organism evidence="12">
    <name type="scientific">candidate division WOR-3 bacterium</name>
    <dbReference type="NCBI Taxonomy" id="2052148"/>
    <lineage>
        <taxon>Bacteria</taxon>
        <taxon>Bacteria division WOR-3</taxon>
    </lineage>
</organism>
<comment type="function">
    <text evidence="2">Catalyzes the hydrolysis of UDP-3-O-myristoyl-N-acetylglucosamine to form UDP-3-O-myristoylglucosamine and acetate, the committed step in lipid A biosynthesis.</text>
</comment>
<evidence type="ECO:0000256" key="1">
    <source>
        <dbReference type="ARBA" id="ARBA00001947"/>
    </source>
</evidence>
<dbReference type="Gene3D" id="3.30.230.20">
    <property type="entry name" value="lpxc deacetylase, domain 1"/>
    <property type="match status" value="1"/>
</dbReference>
<evidence type="ECO:0000256" key="7">
    <source>
        <dbReference type="ARBA" id="ARBA00022723"/>
    </source>
</evidence>
<comment type="catalytic activity">
    <reaction evidence="11">
        <text>a UDP-3-O-[(3R)-3-hydroxyacyl]-N-acetyl-alpha-D-glucosamine + H2O = a UDP-3-O-[(3R)-3-hydroxyacyl]-alpha-D-glucosamine + acetate</text>
        <dbReference type="Rhea" id="RHEA:67816"/>
        <dbReference type="ChEBI" id="CHEBI:15377"/>
        <dbReference type="ChEBI" id="CHEBI:30089"/>
        <dbReference type="ChEBI" id="CHEBI:137740"/>
        <dbReference type="ChEBI" id="CHEBI:173225"/>
        <dbReference type="EC" id="3.5.1.108"/>
    </reaction>
</comment>
<dbReference type="SUPFAM" id="SSF54211">
    <property type="entry name" value="Ribosomal protein S5 domain 2-like"/>
    <property type="match status" value="2"/>
</dbReference>
<dbReference type="EMBL" id="DSKY01000014">
    <property type="protein sequence ID" value="HDY58974.1"/>
    <property type="molecule type" value="Genomic_DNA"/>
</dbReference>
<evidence type="ECO:0000256" key="10">
    <source>
        <dbReference type="ARBA" id="ARBA00023098"/>
    </source>
</evidence>
<evidence type="ECO:0000256" key="2">
    <source>
        <dbReference type="ARBA" id="ARBA00002923"/>
    </source>
</evidence>
<evidence type="ECO:0000313" key="12">
    <source>
        <dbReference type="EMBL" id="HDY58974.1"/>
    </source>
</evidence>
<evidence type="ECO:0000256" key="8">
    <source>
        <dbReference type="ARBA" id="ARBA00022801"/>
    </source>
</evidence>
<dbReference type="InterPro" id="IPR020568">
    <property type="entry name" value="Ribosomal_Su5_D2-typ_SF"/>
</dbReference>
<keyword evidence="7" id="KW-0479">Metal-binding</keyword>
<dbReference type="GO" id="GO:0016020">
    <property type="term" value="C:membrane"/>
    <property type="evidence" value="ECO:0007669"/>
    <property type="project" value="GOC"/>
</dbReference>
<dbReference type="Gene3D" id="3.30.1700.10">
    <property type="entry name" value="lpxc deacetylase, domain 2"/>
    <property type="match status" value="1"/>
</dbReference>
<keyword evidence="6" id="KW-0441">Lipid A biosynthesis</keyword>
<sequence length="295" mass="34342">MQRAGFLQTLPLIKDIQEFQPGSTIWCLRHLPDCIKICDMEKKYITEGICLNGGRSRVCFNPAEKFLFYMHNNRESISIPLDYRNISVENHTITFGKEKRARVVEHLFSTLYGLNIFNIRIDLYGDELPFFDGSSRDFVRLLRDFPGQKDTAVFKIRKNIIVQDNDSFILFEPEDAQLFIDMELNHPYIGIQKIFLAITTENYIKEISPARTFVFTDESDPRIKKLPPYGIGITPEKIYSSEPLRFPDEPVRHKVLDLLGDLYVFRKKLCGRIKAKNISHKLNLEFVRQIASIAE</sequence>